<accession>A0A9P6CPN5</accession>
<dbReference type="EMBL" id="MU150234">
    <property type="protein sequence ID" value="KAF9468174.1"/>
    <property type="molecule type" value="Genomic_DNA"/>
</dbReference>
<organism evidence="2 3">
    <name type="scientific">Collybia nuda</name>
    <dbReference type="NCBI Taxonomy" id="64659"/>
    <lineage>
        <taxon>Eukaryota</taxon>
        <taxon>Fungi</taxon>
        <taxon>Dikarya</taxon>
        <taxon>Basidiomycota</taxon>
        <taxon>Agaricomycotina</taxon>
        <taxon>Agaricomycetes</taxon>
        <taxon>Agaricomycetidae</taxon>
        <taxon>Agaricales</taxon>
        <taxon>Tricholomatineae</taxon>
        <taxon>Clitocybaceae</taxon>
        <taxon>Collybia</taxon>
    </lineage>
</organism>
<keyword evidence="1" id="KW-1133">Transmembrane helix</keyword>
<dbReference type="AlphaFoldDB" id="A0A9P6CPN5"/>
<name>A0A9P6CPN5_9AGAR</name>
<sequence>MCQIFLESSYSARDARHPSDQRQYFWLQYLPVIYGLIFCNYCRRCSVTWRLGGVHNHGGETLNCIHNS</sequence>
<evidence type="ECO:0000313" key="2">
    <source>
        <dbReference type="EMBL" id="KAF9468174.1"/>
    </source>
</evidence>
<evidence type="ECO:0000313" key="3">
    <source>
        <dbReference type="Proteomes" id="UP000807353"/>
    </source>
</evidence>
<gene>
    <name evidence="2" type="ORF">BDZ94DRAFT_1247370</name>
</gene>
<keyword evidence="1" id="KW-0472">Membrane</keyword>
<protein>
    <submittedName>
        <fullName evidence="2">Uncharacterized protein</fullName>
    </submittedName>
</protein>
<proteinExistence type="predicted"/>
<dbReference type="Proteomes" id="UP000807353">
    <property type="component" value="Unassembled WGS sequence"/>
</dbReference>
<evidence type="ECO:0000256" key="1">
    <source>
        <dbReference type="SAM" id="Phobius"/>
    </source>
</evidence>
<reference evidence="2" key="1">
    <citation type="submission" date="2020-11" db="EMBL/GenBank/DDBJ databases">
        <authorList>
            <consortium name="DOE Joint Genome Institute"/>
            <person name="Ahrendt S."/>
            <person name="Riley R."/>
            <person name="Andreopoulos W."/>
            <person name="Labutti K."/>
            <person name="Pangilinan J."/>
            <person name="Ruiz-Duenas F.J."/>
            <person name="Barrasa J.M."/>
            <person name="Sanchez-Garcia M."/>
            <person name="Camarero S."/>
            <person name="Miyauchi S."/>
            <person name="Serrano A."/>
            <person name="Linde D."/>
            <person name="Babiker R."/>
            <person name="Drula E."/>
            <person name="Ayuso-Fernandez I."/>
            <person name="Pacheco R."/>
            <person name="Padilla G."/>
            <person name="Ferreira P."/>
            <person name="Barriuso J."/>
            <person name="Kellner H."/>
            <person name="Castanera R."/>
            <person name="Alfaro M."/>
            <person name="Ramirez L."/>
            <person name="Pisabarro A.G."/>
            <person name="Kuo A."/>
            <person name="Tritt A."/>
            <person name="Lipzen A."/>
            <person name="He G."/>
            <person name="Yan M."/>
            <person name="Ng V."/>
            <person name="Cullen D."/>
            <person name="Martin F."/>
            <person name="Rosso M.-N."/>
            <person name="Henrissat B."/>
            <person name="Hibbett D."/>
            <person name="Martinez A.T."/>
            <person name="Grigoriev I.V."/>
        </authorList>
    </citation>
    <scope>NUCLEOTIDE SEQUENCE</scope>
    <source>
        <strain evidence="2">CBS 247.69</strain>
    </source>
</reference>
<keyword evidence="1" id="KW-0812">Transmembrane</keyword>
<keyword evidence="3" id="KW-1185">Reference proteome</keyword>
<feature type="transmembrane region" description="Helical" evidence="1">
    <location>
        <begin position="24"/>
        <end position="42"/>
    </location>
</feature>
<comment type="caution">
    <text evidence="2">The sequence shown here is derived from an EMBL/GenBank/DDBJ whole genome shotgun (WGS) entry which is preliminary data.</text>
</comment>